<reference evidence="3" key="1">
    <citation type="submission" date="2010-08" db="EMBL/GenBank/DDBJ databases">
        <authorList>
            <consortium name="Caenorhabditis japonica Sequencing Consortium"/>
            <person name="Wilson R.K."/>
        </authorList>
    </citation>
    <scope>NUCLEOTIDE SEQUENCE [LARGE SCALE GENOMIC DNA]</scope>
    <source>
        <strain evidence="3">DF5081</strain>
    </source>
</reference>
<keyword evidence="3" id="KW-1185">Reference proteome</keyword>
<feature type="region of interest" description="Disordered" evidence="1">
    <location>
        <begin position="1"/>
        <end position="21"/>
    </location>
</feature>
<organism evidence="2 3">
    <name type="scientific">Caenorhabditis japonica</name>
    <dbReference type="NCBI Taxonomy" id="281687"/>
    <lineage>
        <taxon>Eukaryota</taxon>
        <taxon>Metazoa</taxon>
        <taxon>Ecdysozoa</taxon>
        <taxon>Nematoda</taxon>
        <taxon>Chromadorea</taxon>
        <taxon>Rhabditida</taxon>
        <taxon>Rhabditina</taxon>
        <taxon>Rhabditomorpha</taxon>
        <taxon>Rhabditoidea</taxon>
        <taxon>Rhabditidae</taxon>
        <taxon>Peloderinae</taxon>
        <taxon>Caenorhabditis</taxon>
    </lineage>
</organism>
<evidence type="ECO:0000256" key="1">
    <source>
        <dbReference type="SAM" id="MobiDB-lite"/>
    </source>
</evidence>
<accession>A0A8R1IFQ7</accession>
<evidence type="ECO:0000313" key="3">
    <source>
        <dbReference type="Proteomes" id="UP000005237"/>
    </source>
</evidence>
<dbReference type="AlphaFoldDB" id="A0A8R1IFQ7"/>
<name>A0A8R1IFQ7_CAEJA</name>
<sequence length="21" mass="2574">QCDKTSIQKRMKPSEDDQHLW</sequence>
<reference evidence="2" key="2">
    <citation type="submission" date="2022-06" db="UniProtKB">
        <authorList>
            <consortium name="EnsemblMetazoa"/>
        </authorList>
    </citation>
    <scope>IDENTIFICATION</scope>
    <source>
        <strain evidence="2">DF5081</strain>
    </source>
</reference>
<proteinExistence type="predicted"/>
<feature type="compositionally biased region" description="Basic and acidic residues" evidence="1">
    <location>
        <begin position="12"/>
        <end position="21"/>
    </location>
</feature>
<dbReference type="Proteomes" id="UP000005237">
    <property type="component" value="Unassembled WGS sequence"/>
</dbReference>
<protein>
    <submittedName>
        <fullName evidence="2">Uncharacterized protein</fullName>
    </submittedName>
</protein>
<evidence type="ECO:0000313" key="2">
    <source>
        <dbReference type="EnsemblMetazoa" id="CJA31316.1"/>
    </source>
</evidence>
<dbReference type="EnsemblMetazoa" id="CJA31316.1">
    <property type="protein sequence ID" value="CJA31316.1"/>
    <property type="gene ID" value="WBGene00207163"/>
</dbReference>